<feature type="transmembrane region" description="Helical" evidence="5">
    <location>
        <begin position="409"/>
        <end position="429"/>
    </location>
</feature>
<dbReference type="Gene3D" id="1.20.1740.10">
    <property type="entry name" value="Amino acid/polyamine transporter I"/>
    <property type="match status" value="1"/>
</dbReference>
<comment type="caution">
    <text evidence="6">The sequence shown here is derived from an EMBL/GenBank/DDBJ whole genome shotgun (WGS) entry which is preliminary data.</text>
</comment>
<comment type="subcellular location">
    <subcellularLocation>
        <location evidence="1">Membrane</location>
        <topology evidence="1">Multi-pass membrane protein</topology>
    </subcellularLocation>
</comment>
<feature type="transmembrane region" description="Helical" evidence="5">
    <location>
        <begin position="293"/>
        <end position="316"/>
    </location>
</feature>
<keyword evidence="2 5" id="KW-0812">Transmembrane</keyword>
<evidence type="ECO:0000256" key="4">
    <source>
        <dbReference type="ARBA" id="ARBA00023136"/>
    </source>
</evidence>
<feature type="transmembrane region" description="Helical" evidence="5">
    <location>
        <begin position="344"/>
        <end position="365"/>
    </location>
</feature>
<dbReference type="InterPro" id="IPR050598">
    <property type="entry name" value="AminoAcid_Transporter"/>
</dbReference>
<keyword evidence="4 5" id="KW-0472">Membrane</keyword>
<keyword evidence="3 5" id="KW-1133">Transmembrane helix</keyword>
<dbReference type="RefSeq" id="WP_207064342.1">
    <property type="nucleotide sequence ID" value="NZ_BAABLE010000011.1"/>
</dbReference>
<reference evidence="6 7" key="1">
    <citation type="submission" date="2020-08" db="EMBL/GenBank/DDBJ databases">
        <title>Genomic Encyclopedia of Type Strains, Phase IV (KMG-IV): sequencing the most valuable type-strain genomes for metagenomic binning, comparative biology and taxonomic classification.</title>
        <authorList>
            <person name="Goeker M."/>
        </authorList>
    </citation>
    <scope>NUCLEOTIDE SEQUENCE [LARGE SCALE GENOMIC DNA]</scope>
    <source>
        <strain evidence="6 7">DSM 106739</strain>
    </source>
</reference>
<feature type="transmembrane region" description="Helical" evidence="5">
    <location>
        <begin position="168"/>
        <end position="186"/>
    </location>
</feature>
<evidence type="ECO:0000256" key="1">
    <source>
        <dbReference type="ARBA" id="ARBA00004141"/>
    </source>
</evidence>
<dbReference type="GO" id="GO:0016020">
    <property type="term" value="C:membrane"/>
    <property type="evidence" value="ECO:0007669"/>
    <property type="project" value="UniProtKB-SubCell"/>
</dbReference>
<feature type="transmembrane region" description="Helical" evidence="5">
    <location>
        <begin position="206"/>
        <end position="225"/>
    </location>
</feature>
<dbReference type="PANTHER" id="PTHR11785:SF512">
    <property type="entry name" value="SOBREMESA, ISOFORM B"/>
    <property type="match status" value="1"/>
</dbReference>
<dbReference type="InterPro" id="IPR002293">
    <property type="entry name" value="AA/rel_permease1"/>
</dbReference>
<evidence type="ECO:0000313" key="6">
    <source>
        <dbReference type="EMBL" id="MBB4010862.1"/>
    </source>
</evidence>
<organism evidence="6 7">
    <name type="scientific">Niveibacterium umoris</name>
    <dbReference type="NCBI Taxonomy" id="1193620"/>
    <lineage>
        <taxon>Bacteria</taxon>
        <taxon>Pseudomonadati</taxon>
        <taxon>Pseudomonadota</taxon>
        <taxon>Betaproteobacteria</taxon>
        <taxon>Rhodocyclales</taxon>
        <taxon>Rhodocyclaceae</taxon>
        <taxon>Niveibacterium</taxon>
    </lineage>
</organism>
<dbReference type="Pfam" id="PF13520">
    <property type="entry name" value="AA_permease_2"/>
    <property type="match status" value="1"/>
</dbReference>
<accession>A0A840BGY4</accession>
<proteinExistence type="predicted"/>
<protein>
    <submittedName>
        <fullName evidence="6">Amino acid transporter</fullName>
    </submittedName>
</protein>
<name>A0A840BGY4_9RHOO</name>
<dbReference type="Proteomes" id="UP000561045">
    <property type="component" value="Unassembled WGS sequence"/>
</dbReference>
<sequence length="468" mass="50280">MQRNSPPAHAQHHARLHEDALGIEESVVMGVAGTAPAFSVAATTATLVAAVGILSAGSLLYCGLIMFGVTFAFMHLNRVITNAGASYAWVGEVFGPLFGFIAGWSLLVASAVFMVSGTIPAATATLILISPEHAANPTTVSFVAAGWLLAVSSVIVKGIKPTSYTQIVMTAIEVGVLVIVIVASVWQYAAHPAHPFSWKWLSIAEFTPSLFATGALTALFFFWGWDVTLNLNEETRDAAHAPGRGAVVAMVIVLLLFISFAIAALLVLSDEEIAQSSTNVVFALAEKLLPRPWSYLAVVAVMLSSVGTLETSILQFTRTMYAKGRDGALHPRYAVLHKSWRTPWVATSVIVVLGLLLLFLSSYFPTVNDIIKDSVNAIGFQVACYYSLAGLACVWHFRKTALRSADNFVFLFLWPGLSAAFLIFIALYSVPTFDLATNIVGIGGIALGVIPWALNRRRARVAVRPRQK</sequence>
<evidence type="ECO:0000313" key="7">
    <source>
        <dbReference type="Proteomes" id="UP000561045"/>
    </source>
</evidence>
<dbReference type="GO" id="GO:0015179">
    <property type="term" value="F:L-amino acid transmembrane transporter activity"/>
    <property type="evidence" value="ECO:0007669"/>
    <property type="project" value="TreeGrafter"/>
</dbReference>
<feature type="transmembrane region" description="Helical" evidence="5">
    <location>
        <begin position="47"/>
        <end position="76"/>
    </location>
</feature>
<keyword evidence="7" id="KW-1185">Reference proteome</keyword>
<feature type="transmembrane region" description="Helical" evidence="5">
    <location>
        <begin position="246"/>
        <end position="268"/>
    </location>
</feature>
<feature type="transmembrane region" description="Helical" evidence="5">
    <location>
        <begin position="377"/>
        <end position="397"/>
    </location>
</feature>
<feature type="transmembrane region" description="Helical" evidence="5">
    <location>
        <begin position="435"/>
        <end position="454"/>
    </location>
</feature>
<evidence type="ECO:0000256" key="5">
    <source>
        <dbReference type="SAM" id="Phobius"/>
    </source>
</evidence>
<dbReference type="PANTHER" id="PTHR11785">
    <property type="entry name" value="AMINO ACID TRANSPORTER"/>
    <property type="match status" value="1"/>
</dbReference>
<dbReference type="PIRSF" id="PIRSF006060">
    <property type="entry name" value="AA_transporter"/>
    <property type="match status" value="1"/>
</dbReference>
<dbReference type="EMBL" id="JACIET010000001">
    <property type="protein sequence ID" value="MBB4010862.1"/>
    <property type="molecule type" value="Genomic_DNA"/>
</dbReference>
<dbReference type="AlphaFoldDB" id="A0A840BGY4"/>
<gene>
    <name evidence="6" type="ORF">GGR36_000170</name>
</gene>
<evidence type="ECO:0000256" key="2">
    <source>
        <dbReference type="ARBA" id="ARBA00022692"/>
    </source>
</evidence>
<evidence type="ECO:0000256" key="3">
    <source>
        <dbReference type="ARBA" id="ARBA00022989"/>
    </source>
</evidence>
<feature type="transmembrane region" description="Helical" evidence="5">
    <location>
        <begin position="97"/>
        <end position="119"/>
    </location>
</feature>
<feature type="transmembrane region" description="Helical" evidence="5">
    <location>
        <begin position="139"/>
        <end position="156"/>
    </location>
</feature>